<gene>
    <name evidence="4" type="ORF">HMPREF0872_08095</name>
</gene>
<dbReference type="PANTHER" id="PTHR43240:SF5">
    <property type="entry name" value="1,4-DIHYDROXY-2-NAPHTHOYL-COA THIOESTERASE 1"/>
    <property type="match status" value="1"/>
</dbReference>
<evidence type="ECO:0000313" key="5">
    <source>
        <dbReference type="Proteomes" id="UP000029628"/>
    </source>
</evidence>
<dbReference type="Pfam" id="PF03061">
    <property type="entry name" value="4HBT"/>
    <property type="match status" value="1"/>
</dbReference>
<feature type="domain" description="Thioesterase" evidence="3">
    <location>
        <begin position="33"/>
        <end position="115"/>
    </location>
</feature>
<dbReference type="GO" id="GO:0061522">
    <property type="term" value="F:1,4-dihydroxy-2-naphthoyl-CoA thioesterase activity"/>
    <property type="evidence" value="ECO:0007669"/>
    <property type="project" value="TreeGrafter"/>
</dbReference>
<dbReference type="eggNOG" id="COG2050">
    <property type="taxonomic scope" value="Bacteria"/>
</dbReference>
<dbReference type="GO" id="GO:0005829">
    <property type="term" value="C:cytosol"/>
    <property type="evidence" value="ECO:0007669"/>
    <property type="project" value="TreeGrafter"/>
</dbReference>
<evidence type="ECO:0000256" key="1">
    <source>
        <dbReference type="ARBA" id="ARBA00008324"/>
    </source>
</evidence>
<dbReference type="SUPFAM" id="SSF54637">
    <property type="entry name" value="Thioesterase/thiol ester dehydrase-isomerase"/>
    <property type="match status" value="1"/>
</dbReference>
<dbReference type="NCBIfam" id="TIGR00369">
    <property type="entry name" value="unchar_dom_1"/>
    <property type="match status" value="1"/>
</dbReference>
<keyword evidence="2" id="KW-0378">Hydrolase</keyword>
<keyword evidence="5" id="KW-1185">Reference proteome</keyword>
<dbReference type="PANTHER" id="PTHR43240">
    <property type="entry name" value="1,4-DIHYDROXY-2-NAPHTHOYL-COA THIOESTERASE 1"/>
    <property type="match status" value="1"/>
</dbReference>
<dbReference type="AlphaFoldDB" id="A0A096AI30"/>
<reference evidence="4 5" key="1">
    <citation type="submission" date="2014-07" db="EMBL/GenBank/DDBJ databases">
        <authorList>
            <person name="McCorrison J."/>
            <person name="Sanka R."/>
            <person name="Torralba M."/>
            <person name="Gillis M."/>
            <person name="Haft D.H."/>
            <person name="Methe B."/>
            <person name="Sutton G."/>
            <person name="Nelson K.E."/>
        </authorList>
    </citation>
    <scope>NUCLEOTIDE SEQUENCE [LARGE SCALE GENOMIC DNA]</scope>
    <source>
        <strain evidence="4 5">DNF00314</strain>
    </source>
</reference>
<comment type="similarity">
    <text evidence="1">Belongs to the thioesterase PaaI family.</text>
</comment>
<dbReference type="InterPro" id="IPR006683">
    <property type="entry name" value="Thioestr_dom"/>
</dbReference>
<evidence type="ECO:0000313" key="4">
    <source>
        <dbReference type="EMBL" id="KGF46520.1"/>
    </source>
</evidence>
<organism evidence="4 5">
    <name type="scientific">Veillonella montpellierensis DNF00314</name>
    <dbReference type="NCBI Taxonomy" id="1401067"/>
    <lineage>
        <taxon>Bacteria</taxon>
        <taxon>Bacillati</taxon>
        <taxon>Bacillota</taxon>
        <taxon>Negativicutes</taxon>
        <taxon>Veillonellales</taxon>
        <taxon>Veillonellaceae</taxon>
        <taxon>Veillonella</taxon>
    </lineage>
</organism>
<proteinExistence type="inferred from homology"/>
<evidence type="ECO:0000256" key="2">
    <source>
        <dbReference type="ARBA" id="ARBA00022801"/>
    </source>
</evidence>
<dbReference type="EMBL" id="JRNT01000037">
    <property type="protein sequence ID" value="KGF46520.1"/>
    <property type="molecule type" value="Genomic_DNA"/>
</dbReference>
<dbReference type="CDD" id="cd03443">
    <property type="entry name" value="PaaI_thioesterase"/>
    <property type="match status" value="1"/>
</dbReference>
<evidence type="ECO:0000259" key="3">
    <source>
        <dbReference type="Pfam" id="PF03061"/>
    </source>
</evidence>
<dbReference type="InterPro" id="IPR003736">
    <property type="entry name" value="PAAI_dom"/>
</dbReference>
<accession>A0A096AI30</accession>
<sequence length="129" mass="14365">MNLLEGLDIQYARLEDDAFESCMKLGSFHAQPFGYLNGGATLAFAEIVGGMMSTAYLEQHRPDEKLMAVGQTVTAQHVNPKQSTGYLYAYGELIKHGKRTHVWSIRMVDENDQLISYITAVNAIIPRKG</sequence>
<protein>
    <recommendedName>
        <fullName evidence="3">Thioesterase domain-containing protein</fullName>
    </recommendedName>
</protein>
<dbReference type="Proteomes" id="UP000029628">
    <property type="component" value="Unassembled WGS sequence"/>
</dbReference>
<dbReference type="Gene3D" id="3.10.129.10">
    <property type="entry name" value="Hotdog Thioesterase"/>
    <property type="match status" value="1"/>
</dbReference>
<dbReference type="RefSeq" id="WP_028257810.1">
    <property type="nucleotide sequence ID" value="NZ_JRNT01000037.1"/>
</dbReference>
<comment type="caution">
    <text evidence="4">The sequence shown here is derived from an EMBL/GenBank/DDBJ whole genome shotgun (WGS) entry which is preliminary data.</text>
</comment>
<name>A0A096AI30_9FIRM</name>
<dbReference type="InterPro" id="IPR029069">
    <property type="entry name" value="HotDog_dom_sf"/>
</dbReference>